<dbReference type="PANTHER" id="PTHR42977">
    <property type="entry name" value="HYDROLASE-RELATED"/>
    <property type="match status" value="1"/>
</dbReference>
<keyword evidence="3" id="KW-1185">Reference proteome</keyword>
<accession>A0ABY3UR09</accession>
<dbReference type="InterPro" id="IPR000639">
    <property type="entry name" value="Epox_hydrolase-like"/>
</dbReference>
<dbReference type="PANTHER" id="PTHR42977:SF1">
    <property type="entry name" value="BLR6576 PROTEIN"/>
    <property type="match status" value="1"/>
</dbReference>
<dbReference type="SUPFAM" id="SSF53474">
    <property type="entry name" value="alpha/beta-Hydrolases"/>
    <property type="match status" value="1"/>
</dbReference>
<dbReference type="Proteomes" id="UP001055171">
    <property type="component" value="Chromosome"/>
</dbReference>
<protein>
    <submittedName>
        <fullName evidence="2">Alpha/beta hydrolase</fullName>
    </submittedName>
</protein>
<evidence type="ECO:0000259" key="1">
    <source>
        <dbReference type="Pfam" id="PF00561"/>
    </source>
</evidence>
<organism evidence="2 3">
    <name type="scientific">Mycobacterium lentiflavum</name>
    <dbReference type="NCBI Taxonomy" id="141349"/>
    <lineage>
        <taxon>Bacteria</taxon>
        <taxon>Bacillati</taxon>
        <taxon>Actinomycetota</taxon>
        <taxon>Actinomycetes</taxon>
        <taxon>Mycobacteriales</taxon>
        <taxon>Mycobacteriaceae</taxon>
        <taxon>Mycobacterium</taxon>
        <taxon>Mycobacterium simiae complex</taxon>
    </lineage>
</organism>
<feature type="domain" description="AB hydrolase-1" evidence="1">
    <location>
        <begin position="27"/>
        <end position="269"/>
    </location>
</feature>
<dbReference type="InterPro" id="IPR051340">
    <property type="entry name" value="Haloalkane_dehalogenase"/>
</dbReference>
<dbReference type="InterPro" id="IPR000073">
    <property type="entry name" value="AB_hydrolase_1"/>
</dbReference>
<gene>
    <name evidence="2" type="ORF">MJO58_24300</name>
</gene>
<name>A0ABY3UR09_MYCLN</name>
<dbReference type="EMBL" id="CP092423">
    <property type="protein sequence ID" value="ULP41900.1"/>
    <property type="molecule type" value="Genomic_DNA"/>
</dbReference>
<sequence>MPAVHHRYATVDGHRLFYREAGDPGKPALVLLHGFPTSSRMFRHLIPALADRYHVIATDHLGFGFSDAPAVTEFDYTFDALTDLTAGLLGSLGVDRYALYVQDYGAPIGWRLALRAPSAVTAIISQNGNGYDAGFVASFWKTVWAYQANPTTQTEAPIRQFLSLDATRWQYITGVADETLVDPECWHHDFALLSRPGNDLVQLKLLHDYATNVAMYPKVHEYFRASRVPLLAVWGRGDEIFGPAGAEAFTDDLPEAQIHLLDGGHFLLESALDEVVGLIREFMEARVPA</sequence>
<evidence type="ECO:0000313" key="3">
    <source>
        <dbReference type="Proteomes" id="UP001055171"/>
    </source>
</evidence>
<proteinExistence type="predicted"/>
<dbReference type="GO" id="GO:0016787">
    <property type="term" value="F:hydrolase activity"/>
    <property type="evidence" value="ECO:0007669"/>
    <property type="project" value="UniProtKB-KW"/>
</dbReference>
<dbReference type="Pfam" id="PF00561">
    <property type="entry name" value="Abhydrolase_1"/>
    <property type="match status" value="1"/>
</dbReference>
<evidence type="ECO:0000313" key="2">
    <source>
        <dbReference type="EMBL" id="ULP41900.1"/>
    </source>
</evidence>
<dbReference type="PRINTS" id="PR00412">
    <property type="entry name" value="EPOXHYDRLASE"/>
</dbReference>
<reference evidence="2" key="1">
    <citation type="submission" date="2022-08" db="EMBL/GenBank/DDBJ databases">
        <title>Complete genome sequence of 14 non-tuberculosis mycobacteria type-strains.</title>
        <authorList>
            <person name="Igarashi Y."/>
            <person name="Osugi A."/>
            <person name="Mitarai S."/>
        </authorList>
    </citation>
    <scope>NUCLEOTIDE SEQUENCE</scope>
    <source>
        <strain evidence="2">ATCC 51985</strain>
    </source>
</reference>
<dbReference type="InterPro" id="IPR029058">
    <property type="entry name" value="AB_hydrolase_fold"/>
</dbReference>
<dbReference type="RefSeq" id="WP_239721258.1">
    <property type="nucleotide sequence ID" value="NZ_CP092423.2"/>
</dbReference>
<dbReference type="Gene3D" id="3.40.50.1820">
    <property type="entry name" value="alpha/beta hydrolase"/>
    <property type="match status" value="1"/>
</dbReference>
<keyword evidence="2" id="KW-0378">Hydrolase</keyword>